<evidence type="ECO:0000259" key="3">
    <source>
        <dbReference type="PROSITE" id="PS50157"/>
    </source>
</evidence>
<feature type="domain" description="C2H2-type" evidence="3">
    <location>
        <begin position="3220"/>
        <end position="3248"/>
    </location>
</feature>
<feature type="region of interest" description="Disordered" evidence="2">
    <location>
        <begin position="3365"/>
        <end position="3390"/>
    </location>
</feature>
<feature type="compositionally biased region" description="Basic and acidic residues" evidence="2">
    <location>
        <begin position="1909"/>
        <end position="1931"/>
    </location>
</feature>
<feature type="compositionally biased region" description="Basic and acidic residues" evidence="2">
    <location>
        <begin position="1871"/>
        <end position="1891"/>
    </location>
</feature>
<feature type="compositionally biased region" description="Polar residues" evidence="2">
    <location>
        <begin position="1370"/>
        <end position="1381"/>
    </location>
</feature>
<dbReference type="PANTHER" id="PTHR21465">
    <property type="entry name" value="ZINC FINGER PROTEIN 469"/>
    <property type="match status" value="1"/>
</dbReference>
<feature type="compositionally biased region" description="Low complexity" evidence="2">
    <location>
        <begin position="117"/>
        <end position="129"/>
    </location>
</feature>
<accession>A0ABV0Q5A5</accession>
<feature type="compositionally biased region" description="Basic residues" evidence="2">
    <location>
        <begin position="130"/>
        <end position="139"/>
    </location>
</feature>
<dbReference type="PROSITE" id="PS00028">
    <property type="entry name" value="ZINC_FINGER_C2H2_1"/>
    <property type="match status" value="6"/>
</dbReference>
<feature type="compositionally biased region" description="Basic and acidic residues" evidence="2">
    <location>
        <begin position="45"/>
        <end position="59"/>
    </location>
</feature>
<feature type="compositionally biased region" description="Basic and acidic residues" evidence="2">
    <location>
        <begin position="1231"/>
        <end position="1240"/>
    </location>
</feature>
<feature type="compositionally biased region" description="Polar residues" evidence="2">
    <location>
        <begin position="679"/>
        <end position="709"/>
    </location>
</feature>
<feature type="compositionally biased region" description="Basic residues" evidence="2">
    <location>
        <begin position="2564"/>
        <end position="2574"/>
    </location>
</feature>
<feature type="compositionally biased region" description="Basic and acidic residues" evidence="2">
    <location>
        <begin position="1419"/>
        <end position="1433"/>
    </location>
</feature>
<feature type="region of interest" description="Disordered" evidence="2">
    <location>
        <begin position="3689"/>
        <end position="3708"/>
    </location>
</feature>
<feature type="compositionally biased region" description="Low complexity" evidence="2">
    <location>
        <begin position="394"/>
        <end position="412"/>
    </location>
</feature>
<reference evidence="4 5" key="1">
    <citation type="submission" date="2021-06" db="EMBL/GenBank/DDBJ databases">
        <authorList>
            <person name="Palmer J.M."/>
        </authorList>
    </citation>
    <scope>NUCLEOTIDE SEQUENCE [LARGE SCALE GENOMIC DNA]</scope>
    <source>
        <strain evidence="4 5">XC_2019</strain>
        <tissue evidence="4">Muscle</tissue>
    </source>
</reference>
<sequence length="3779" mass="418132">MDIFTLSFQLCRFDQSSDGETQQMHSVKELNAESKQQDEGTALEQHSDKTTKASSEHFSSRGTEARLSTGGAKAEKLEKDRDGPQQREAVIRPQQTGKIDFSSLQNRTKFVTDRTWSSGKGSPQSPSGKGRSREKGKRSGKTERGNPQQLYRLSITNPRTIGIAYPQQKVLPPKKLEPSRGPVSGSYRLNIPTMPEREVELQQQELSYSRYFQENPSSITSSSYTSQALGSSSGPSSHSHPSLSQQQQQASMDTNSTQPGSQLMMAECPLSGSNIWQSPERTYNGSNYGISSQKSNALSETGKTNAFVPAKFQYGYHLLEQSTPESFASDQNPQPQITHNAFSFSPGNGQNTSQNSSQFSADHQPDRSSYPNPQQAQFIQGVASSVQCSRTLSEDSPSSDSSGSSSQQSEQGKTALSESSDTSSQADCQDAAVTSGSNRNCHPKDASASQRTLIQAGVQARNISQSPGSPMHFLNRTFSNPPANSIRTGSTAFDKSINSKVVSRLAHSWEGPDKTYSAADQNTNQYSVMNEKFQFQNQTAIDHRPNSSKSNRMPWQQIRLNSAMPNHKLAYMVSPSDWQDESKGHKHNSFQSSRSGDVLSNQRHETTKHNSTTSTISAFKLDMNHAQLCEAKNKSVYFGLNQTIPTAPSINYSYPPLQIPPLGLSKVSPYESPLPSPIQNPASSGTCSSLSPASTSPVNISSEDSQVSKSAPPHLFYQPPQVKTQLQLDHMNMHSHQVHSNAPQSLPYTPDRAKDEAMSYLQNSTHPKAAMDSNKGYVDSFGVEHHQPPPPYSAHPLFASSLATANLDQLDVLLTCKQCDQNFSNLASFLGHKQYCPQNTLAQNELKDLSKMEDNRKFHAEPVKAALPVSNTSFSRCPSDLHLSLLGLNKNGELISDSEAKGDSKDDPLKLGLFSGPSNLPVPLPELEMEDAKLDSLITEALNGLVYQSDNVEIDSSFIDAFVDDDLTTVKSSSNKLCLKTKESALPESKNKQGVETSFAQEKCYDSDVESKEKMATSLQEDEKIDIKKDGSHKNSKIASREKAWEQESKVKETRKLCKSEDKNTSPQRFLLSGKFSEHCGLKSFQDRPALRGSAASQASTSPTSRAAAKESKRKSTGGGTWSKELIHRIVQQKNKLHKLHVKGSKNLQFSLVMERLTPTAQNPAFGEYDYVSDSDDECEPVKIASQGRLNQSSRCKYTYTKQCKWRARSEREQAAWRHESKECFEMKKSKELSLTPEKHQRLRRRGSRSSTSSDLSTSVSPKSTDRTDSDSERKKDSPEQKSHDRSTSQKLFKESSTLALTFTKSVKKYNIDKTKYSENKEIAEDSEKYSNQEVPDLLASPQKVREAVKNSEKRGSSQAKSRDKLVPQKTESSSGVNTLQRIDKPNSEEGPSRYSSTDNKTLEVESPPPAITGEADLNVDRNTKDKTGREPKAAQLRLSGSATLEKQSESVCMVKEAIILVNDLDGHRPTSFCTSLIDEVCLTPTESQSPLIQKDALDLMPYPMDQEQGLIKSPLSFDTSSMFGDLAGFDSGLYSEIPIQKDSFHSVESTADKKEAFVSSFSPFMEPRDWNLMVNPILRDEISQYKGISEKSNEKKSDYSHISSSLPEKIIDYSANLSSCASEDELEIKRIVNELENQLQTTKLESPPLLIQEASKQLQMSKFSPLRDADNSEREGNRLNIKCSAQTIDCSEPFTDPELPWSSTFQFDLIGEKHRPHTQIHSEAAALKPEHLHHDKTLGQSTDENEAPAETKEDILEQRRYAENLMKSLEVISDSIFQKEPIISEHKEPNINSPTSQQHEEAECQAPDGAGREDCCEKEAITAKESISSLPNISEQKDEIEIILDKSQSSVPNDADPSFGGMQPVSLQKRETTEIEDHDADTRVASDVKSARCSASSEGDDSNQLIKRNSDCRENREEPAAAEEITHQPEGHPSSPAPADPTQEIGKKMADVIKAALEQQYANDSNNPEGISSSQAAESKVGEIMETSTQGNLIAISASERSCPSNAYTKLNMSLEIVNKDKPCSPELVKTNPEKCSPFHDTQSAEGQSNQLILSQSDGIIDGNACKVTPFSEPLKTDMGLIFAKQEEILNVQDIKEHFPVDFMASQQNSPCREAAEESCCVFLDSVSPASPLLLISHQTPTEKFDLKGDLNAKRKFSNECIVQCCQNPKSPIIKDHEVAVNGDSSKTAAEMDCSLISTPQMDCRMIPTSETVSSSPVPASHTAEPPEVKEDEKGDLMYDLKLSPLNYNDLSDEPSQLNQYDYIPISPASKPEEDLDTKQRPTESCESCDLSVNPALIFNQTETEATMPLGSDPEAKLQPSDEPLVLQQSIKFTCFSLGLKPDIPKTDSSGDNPKISLQVFHDPVQPVEDVRIQADLLTEAASVNLDSHKASFEDCALPKKAEPLIVCENEKVPLPPEKQLTIERSPCSAGQQTHKETTHRKSQSSDPPGKVLCEICFMCFRSVPGLKRHKAMKHVVRAEKCSQSTTSSHQGTVLIYEAPVNKQKDDSQRCFPATKIDGLPEISGSLTSKTAEMESILEEKDTEISSMAADEISHQNPPLQAKAKKNNKGRKNKSSEPYPDPFSDELLKILKTDILQAITPEFKSSALQEQSKSPEGKICDRTVARKEEFLHRATADLAFNSETQTPEPNTLSETVEHDQFGETKVTEMVYLETCTERNVERASVENEIIGDYDETEQKGSEDSLALEILRNISTDMKCPSDNLNPLSCLNSSSPSPPGMSSDLKAILDDDTTFSQLFPRDEEAKRKKCPRVYSKRHKRQKLSITSEVAADYLPADTFMQNKDQCGEPQSVQTISDQQSNRCEYETISIDDTIMLNMCHNSTLKADGKPMPDFKQNNQQDVCELGNNLLNPLESTVNKSTVEWSLSSDFTGFKSCPIVTSESSDSKHEEPLPAAPCTVEPHAAEGDQSFQTIDIQNINTFQIPEMQFFDSEKDVQVAPLPEAADTDGKEDEKSKKETERRGRKRQDGGMKVKDKQYKCKVCFTWFLTLGELNFHKLSHNPSPPPTCYMCVQRKFSSREQLRDHLREKHAKNKTGIWTCGMCLKEISDVWMYNEHLREHATQFARRGQAQGSMLGISGCFMQETAVKNFISSIMQQRPSKANRESSKATKEQEKAATGFGKFSEGAETKAHKTKSSTGGGGKQSTLTPIEVLHKSETPKSVEMHPNCKDPSRDCHHCGKQFPKPFKLQRHLVVHNLERIFLCHKCPISYQEAQELKEHLRRAHKEVDDLDSKHTTLYTCELCADVMHVIKKSFICSTCNYTFSKKEQFDRHMEKHLSGGNKILKFKGVLRPVKASASKENECDSPVSKKIRLLSDSLPENSSDSGIASFSSLHLNQNADAQSLKPCVSTADDSTQTIPNEHQADSSNANVKTEDVTADCCQLLEDLENCIHLSSSGSTTPKKEKSDVTVLPHLDKEANGKSIPESCDVKEENESVCIRTEATSCSVSKESSMAGEEEVVKDKTDLPPAVLENSSVCSTENQIFLQTPESAELAVDEVNQQGDDEQRRCTLSCNDTKQQALSHGAEQESSSQIKNNAAPATTPENTKTSAGAGCAKAMEATASPQHKVSLLASATTDDKDLVKPQKRRKDVKSTNIMQRVSSSVTQENYVVDPKPKKKFRLSKCAKSNLSKEYPVLSSVRDDVVSNKIISKCKNVNLSLQARRGLLESCAPKKPDTITPQNGELKAKRGPLGRSVHMSKVPSVSMNNSLNKPRPKTGVRTVDSNSFRTAESQNHILSQLFGQKLTSFKIPLRKDTSESIN</sequence>
<dbReference type="SMART" id="SM00355">
    <property type="entry name" value="ZnF_C2H2"/>
    <property type="match status" value="8"/>
</dbReference>
<feature type="region of interest" description="Disordered" evidence="2">
    <location>
        <begin position="325"/>
        <end position="449"/>
    </location>
</feature>
<feature type="compositionally biased region" description="Polar residues" evidence="2">
    <location>
        <begin position="3538"/>
        <end position="3568"/>
    </location>
</feature>
<dbReference type="EMBL" id="JAHRIN010000206">
    <property type="protein sequence ID" value="MEQ2190763.1"/>
    <property type="molecule type" value="Genomic_DNA"/>
</dbReference>
<keyword evidence="1" id="KW-0479">Metal-binding</keyword>
<feature type="compositionally biased region" description="Basic and acidic residues" evidence="2">
    <location>
        <begin position="1264"/>
        <end position="1294"/>
    </location>
</feature>
<feature type="region of interest" description="Disordered" evidence="2">
    <location>
        <begin position="2210"/>
        <end position="2235"/>
    </location>
</feature>
<feature type="region of interest" description="Disordered" evidence="2">
    <location>
        <begin position="2552"/>
        <end position="2583"/>
    </location>
</feature>
<keyword evidence="5" id="KW-1185">Reference proteome</keyword>
<feature type="compositionally biased region" description="Polar residues" evidence="2">
    <location>
        <begin position="15"/>
        <end position="25"/>
    </location>
</feature>
<feature type="compositionally biased region" description="Polar residues" evidence="2">
    <location>
        <begin position="3370"/>
        <end position="3390"/>
    </location>
</feature>
<keyword evidence="1" id="KW-0863">Zinc-finger</keyword>
<protein>
    <recommendedName>
        <fullName evidence="3">C2H2-type domain-containing protein</fullName>
    </recommendedName>
</protein>
<organism evidence="4 5">
    <name type="scientific">Xenoophorus captivus</name>
    <dbReference type="NCBI Taxonomy" id="1517983"/>
    <lineage>
        <taxon>Eukaryota</taxon>
        <taxon>Metazoa</taxon>
        <taxon>Chordata</taxon>
        <taxon>Craniata</taxon>
        <taxon>Vertebrata</taxon>
        <taxon>Euteleostomi</taxon>
        <taxon>Actinopterygii</taxon>
        <taxon>Neopterygii</taxon>
        <taxon>Teleostei</taxon>
        <taxon>Neoteleostei</taxon>
        <taxon>Acanthomorphata</taxon>
        <taxon>Ovalentaria</taxon>
        <taxon>Atherinomorphae</taxon>
        <taxon>Cyprinodontiformes</taxon>
        <taxon>Goodeidae</taxon>
        <taxon>Xenoophorus</taxon>
    </lineage>
</organism>
<dbReference type="InterPro" id="IPR013087">
    <property type="entry name" value="Znf_C2H2_type"/>
</dbReference>
<dbReference type="InterPro" id="IPR036236">
    <property type="entry name" value="Znf_C2H2_sf"/>
</dbReference>
<feature type="compositionally biased region" description="Polar residues" evidence="2">
    <location>
        <begin position="93"/>
        <end position="109"/>
    </location>
</feature>
<feature type="compositionally biased region" description="Polar residues" evidence="2">
    <location>
        <begin position="1894"/>
        <end position="1908"/>
    </location>
</feature>
<evidence type="ECO:0000313" key="5">
    <source>
        <dbReference type="Proteomes" id="UP001434883"/>
    </source>
</evidence>
<feature type="region of interest" description="Disordered" evidence="2">
    <location>
        <begin position="1231"/>
        <end position="1295"/>
    </location>
</feature>
<feature type="compositionally biased region" description="Polar residues" evidence="2">
    <location>
        <begin position="325"/>
        <end position="391"/>
    </location>
</feature>
<feature type="region of interest" description="Disordered" evidence="2">
    <location>
        <begin position="2960"/>
        <end position="2990"/>
    </location>
</feature>
<evidence type="ECO:0000256" key="2">
    <source>
        <dbReference type="SAM" id="MobiDB-lite"/>
    </source>
</evidence>
<feature type="region of interest" description="Disordered" evidence="2">
    <location>
        <begin position="576"/>
        <end position="613"/>
    </location>
</feature>
<feature type="region of interest" description="Disordered" evidence="2">
    <location>
        <begin position="1871"/>
        <end position="1944"/>
    </location>
</feature>
<proteinExistence type="predicted"/>
<feature type="compositionally biased region" description="Basic and acidic residues" evidence="2">
    <location>
        <begin position="1382"/>
        <end position="1392"/>
    </location>
</feature>
<evidence type="ECO:0000256" key="1">
    <source>
        <dbReference type="PROSITE-ProRule" id="PRU00042"/>
    </source>
</evidence>
<comment type="caution">
    <text evidence="4">The sequence shown here is derived from an EMBL/GenBank/DDBJ whole genome shotgun (WGS) entry which is preliminary data.</text>
</comment>
<evidence type="ECO:0000313" key="4">
    <source>
        <dbReference type="EMBL" id="MEQ2190763.1"/>
    </source>
</evidence>
<feature type="compositionally biased region" description="Basic and acidic residues" evidence="2">
    <location>
        <begin position="1344"/>
        <end position="1367"/>
    </location>
</feature>
<feature type="region of interest" description="Disordered" evidence="2">
    <location>
        <begin position="3115"/>
        <end position="3165"/>
    </location>
</feature>
<feature type="compositionally biased region" description="Low complexity" evidence="2">
    <location>
        <begin position="1249"/>
        <end position="1263"/>
    </location>
</feature>
<feature type="region of interest" description="Disordered" evidence="2">
    <location>
        <begin position="670"/>
        <end position="715"/>
    </location>
</feature>
<dbReference type="Gene3D" id="3.30.160.60">
    <property type="entry name" value="Classic Zinc Finger"/>
    <property type="match status" value="2"/>
</dbReference>
<feature type="compositionally biased region" description="Low complexity" evidence="2">
    <location>
        <begin position="2210"/>
        <end position="2222"/>
    </location>
</feature>
<feature type="compositionally biased region" description="Basic and acidic residues" evidence="2">
    <location>
        <begin position="3121"/>
        <end position="3134"/>
    </location>
</feature>
<feature type="region of interest" description="Disordered" evidence="2">
    <location>
        <begin position="164"/>
        <end position="191"/>
    </location>
</feature>
<dbReference type="InterPro" id="IPR039270">
    <property type="entry name" value="ZNF469"/>
</dbReference>
<feature type="region of interest" description="Disordered" evidence="2">
    <location>
        <begin position="1089"/>
        <end position="1121"/>
    </location>
</feature>
<feature type="compositionally biased region" description="Basic and acidic residues" evidence="2">
    <location>
        <begin position="2966"/>
        <end position="2990"/>
    </location>
</feature>
<feature type="compositionally biased region" description="Basic and acidic residues" evidence="2">
    <location>
        <begin position="1310"/>
        <end position="1331"/>
    </location>
</feature>
<feature type="region of interest" description="Disordered" evidence="2">
    <location>
        <begin position="1788"/>
        <end position="1813"/>
    </location>
</feature>
<feature type="compositionally biased region" description="Polar residues" evidence="2">
    <location>
        <begin position="252"/>
        <end position="261"/>
    </location>
</feature>
<feature type="compositionally biased region" description="Basic and acidic residues" evidence="2">
    <location>
        <begin position="26"/>
        <end position="38"/>
    </location>
</feature>
<feature type="compositionally biased region" description="Basic and acidic residues" evidence="2">
    <location>
        <begin position="2226"/>
        <end position="2235"/>
    </location>
</feature>
<feature type="compositionally biased region" description="Low complexity" evidence="2">
    <location>
        <begin position="217"/>
        <end position="251"/>
    </location>
</feature>
<feature type="compositionally biased region" description="Polar residues" evidence="2">
    <location>
        <begin position="414"/>
        <end position="440"/>
    </location>
</feature>
<name>A0ABV0Q5A5_9TELE</name>
<feature type="region of interest" description="Disordered" evidence="2">
    <location>
        <begin position="216"/>
        <end position="264"/>
    </location>
</feature>
<dbReference type="PROSITE" id="PS50157">
    <property type="entry name" value="ZINC_FINGER_C2H2_2"/>
    <property type="match status" value="4"/>
</dbReference>
<feature type="domain" description="C2H2-type" evidence="3">
    <location>
        <begin position="3192"/>
        <end position="3219"/>
    </location>
</feature>
<feature type="compositionally biased region" description="Low complexity" evidence="2">
    <location>
        <begin position="1094"/>
        <end position="1107"/>
    </location>
</feature>
<feature type="compositionally biased region" description="Basic and acidic residues" evidence="2">
    <location>
        <begin position="73"/>
        <end position="85"/>
    </location>
</feature>
<dbReference type="PANTHER" id="PTHR21465:SF2">
    <property type="entry name" value="ZINC FINGER PROTEIN 469"/>
    <property type="match status" value="1"/>
</dbReference>
<feature type="domain" description="C2H2-type" evidence="3">
    <location>
        <begin position="3273"/>
        <end position="3295"/>
    </location>
</feature>
<dbReference type="SUPFAM" id="SSF57667">
    <property type="entry name" value="beta-beta-alpha zinc fingers"/>
    <property type="match status" value="1"/>
</dbReference>
<feature type="compositionally biased region" description="Basic and acidic residues" evidence="2">
    <location>
        <begin position="2272"/>
        <end position="2285"/>
    </location>
</feature>
<feature type="region of interest" description="Disordered" evidence="2">
    <location>
        <begin position="2424"/>
        <end position="2449"/>
    </location>
</feature>
<feature type="domain" description="C2H2-type" evidence="3">
    <location>
        <begin position="2997"/>
        <end position="3024"/>
    </location>
</feature>
<feature type="region of interest" description="Disordered" evidence="2">
    <location>
        <begin position="15"/>
        <end position="149"/>
    </location>
</feature>
<gene>
    <name evidence="4" type="ORF">XENOCAPTIV_009094</name>
</gene>
<feature type="region of interest" description="Disordered" evidence="2">
    <location>
        <begin position="1310"/>
        <end position="1442"/>
    </location>
</feature>
<feature type="compositionally biased region" description="Polar residues" evidence="2">
    <location>
        <begin position="589"/>
        <end position="601"/>
    </location>
</feature>
<feature type="region of interest" description="Disordered" evidence="2">
    <location>
        <begin position="3538"/>
        <end position="3572"/>
    </location>
</feature>
<keyword evidence="1" id="KW-0862">Zinc</keyword>
<feature type="region of interest" description="Disordered" evidence="2">
    <location>
        <begin position="1018"/>
        <end position="1064"/>
    </location>
</feature>
<dbReference type="Proteomes" id="UP001434883">
    <property type="component" value="Unassembled WGS sequence"/>
</dbReference>
<feature type="region of interest" description="Disordered" evidence="2">
    <location>
        <begin position="2267"/>
        <end position="2288"/>
    </location>
</feature>